<evidence type="ECO:0000313" key="3">
    <source>
        <dbReference type="EMBL" id="SNS32067.1"/>
    </source>
</evidence>
<protein>
    <submittedName>
        <fullName evidence="3">Type IV pilus assembly protein PilX</fullName>
    </submittedName>
</protein>
<proteinExistence type="predicted"/>
<reference evidence="3 4" key="1">
    <citation type="submission" date="2017-06" db="EMBL/GenBank/DDBJ databases">
        <authorList>
            <person name="Kim H.J."/>
            <person name="Triplett B.A."/>
        </authorList>
    </citation>
    <scope>NUCLEOTIDE SEQUENCE [LARGE SCALE GENOMIC DNA]</scope>
    <source>
        <strain evidence="3 4">U15</strain>
    </source>
</reference>
<evidence type="ECO:0000313" key="4">
    <source>
        <dbReference type="Proteomes" id="UP000198284"/>
    </source>
</evidence>
<dbReference type="InterPro" id="IPR025205">
    <property type="entry name" value="PilX/PilW_C"/>
</dbReference>
<feature type="domain" description="PilX/PilW C-terminal" evidence="1">
    <location>
        <begin position="107"/>
        <end position="206"/>
    </location>
</feature>
<sequence length="209" mass="22095">MHPRQRQILPARGGSQGAALATALIMLLIVLLLGVSASQVALHGEKGSRNDRDRQIAFQAAEAALIDAEADIEQSTGGGGRGLVFSSRSAEGFLPGCGRGLENRQLGLCLPTNAGMPPVWDAVNLQEDQPSSAVSVPYGHFTGRSYPNGEGALPGRLPRYIIELLPYARPGASADSAGLSYLYRITAIGFGPRPSTRVVLQAVYRKTDD</sequence>
<evidence type="ECO:0000259" key="1">
    <source>
        <dbReference type="Pfam" id="PF13681"/>
    </source>
</evidence>
<dbReference type="Pfam" id="PF13681">
    <property type="entry name" value="PilX"/>
    <property type="match status" value="1"/>
</dbReference>
<gene>
    <name evidence="3" type="ORF">SAMN06265795_102199</name>
</gene>
<feature type="domain" description="Type 4 fimbrial biogenesis protein PilX N-terminal" evidence="2">
    <location>
        <begin position="16"/>
        <end position="65"/>
    </location>
</feature>
<dbReference type="AlphaFoldDB" id="A0A239DI74"/>
<dbReference type="RefSeq" id="WP_089398072.1">
    <property type="nucleotide sequence ID" value="NZ_FZOT01000002.1"/>
</dbReference>
<evidence type="ECO:0000259" key="2">
    <source>
        <dbReference type="Pfam" id="PF14341"/>
    </source>
</evidence>
<name>A0A239DI74_9BURK</name>
<keyword evidence="4" id="KW-1185">Reference proteome</keyword>
<dbReference type="OrthoDB" id="5405962at2"/>
<dbReference type="EMBL" id="FZOT01000002">
    <property type="protein sequence ID" value="SNS32067.1"/>
    <property type="molecule type" value="Genomic_DNA"/>
</dbReference>
<dbReference type="Proteomes" id="UP000198284">
    <property type="component" value="Unassembled WGS sequence"/>
</dbReference>
<organism evidence="3 4">
    <name type="scientific">Noviherbaspirillum humi</name>
    <dbReference type="NCBI Taxonomy" id="1688639"/>
    <lineage>
        <taxon>Bacteria</taxon>
        <taxon>Pseudomonadati</taxon>
        <taxon>Pseudomonadota</taxon>
        <taxon>Betaproteobacteria</taxon>
        <taxon>Burkholderiales</taxon>
        <taxon>Oxalobacteraceae</taxon>
        <taxon>Noviherbaspirillum</taxon>
    </lineage>
</organism>
<dbReference type="InterPro" id="IPR025746">
    <property type="entry name" value="PilX_N_dom"/>
</dbReference>
<accession>A0A239DI74</accession>
<dbReference type="Pfam" id="PF14341">
    <property type="entry name" value="PilX_N"/>
    <property type="match status" value="1"/>
</dbReference>